<dbReference type="Gene3D" id="3.30.70.20">
    <property type="match status" value="1"/>
</dbReference>
<dbReference type="AlphaFoldDB" id="A0A0D0I7Q0"/>
<dbReference type="InterPro" id="IPR017900">
    <property type="entry name" value="4Fe4S_Fe_S_CS"/>
</dbReference>
<evidence type="ECO:0000256" key="2">
    <source>
        <dbReference type="ARBA" id="ARBA00022723"/>
    </source>
</evidence>
<evidence type="ECO:0000256" key="1">
    <source>
        <dbReference type="ARBA" id="ARBA00022485"/>
    </source>
</evidence>
<dbReference type="Gene3D" id="3.40.50.360">
    <property type="match status" value="1"/>
</dbReference>
<dbReference type="Proteomes" id="UP000032046">
    <property type="component" value="Unassembled WGS sequence"/>
</dbReference>
<organism evidence="6 7">
    <name type="scientific">Prevotella pectinovora</name>
    <dbReference type="NCBI Taxonomy" id="1602169"/>
    <lineage>
        <taxon>Bacteria</taxon>
        <taxon>Pseudomonadati</taxon>
        <taxon>Bacteroidota</taxon>
        <taxon>Bacteroidia</taxon>
        <taxon>Bacteroidales</taxon>
        <taxon>Prevotellaceae</taxon>
        <taxon>Prevotella</taxon>
    </lineage>
</organism>
<dbReference type="PROSITE" id="PS00198">
    <property type="entry name" value="4FE4S_FER_1"/>
    <property type="match status" value="2"/>
</dbReference>
<gene>
    <name evidence="6" type="ORF">ST44_02430</name>
</gene>
<evidence type="ECO:0000256" key="4">
    <source>
        <dbReference type="ARBA" id="ARBA00023014"/>
    </source>
</evidence>
<keyword evidence="2" id="KW-0479">Metal-binding</keyword>
<evidence type="ECO:0000313" key="6">
    <source>
        <dbReference type="EMBL" id="KIP64321.1"/>
    </source>
</evidence>
<dbReference type="SUPFAM" id="SSF52218">
    <property type="entry name" value="Flavoproteins"/>
    <property type="match status" value="1"/>
</dbReference>
<dbReference type="InterPro" id="IPR029039">
    <property type="entry name" value="Flavoprotein-like_sf"/>
</dbReference>
<feature type="domain" description="4Fe-4S ferredoxin-type" evidence="5">
    <location>
        <begin position="173"/>
        <end position="202"/>
    </location>
</feature>
<accession>A0A0D0I7Q0</accession>
<dbReference type="Pfam" id="PF13187">
    <property type="entry name" value="Fer4_9"/>
    <property type="match status" value="1"/>
</dbReference>
<dbReference type="PROSITE" id="PS51379">
    <property type="entry name" value="4FE4S_FER_2"/>
    <property type="match status" value="2"/>
</dbReference>
<protein>
    <recommendedName>
        <fullName evidence="5">4Fe-4S ferredoxin-type domain-containing protein</fullName>
    </recommendedName>
</protein>
<dbReference type="STRING" id="1602171.ST44_02430"/>
<dbReference type="RefSeq" id="WP_042517780.1">
    <property type="nucleotide sequence ID" value="NZ_JXQK01000023.1"/>
</dbReference>
<dbReference type="SUPFAM" id="SSF54862">
    <property type="entry name" value="4Fe-4S ferredoxins"/>
    <property type="match status" value="1"/>
</dbReference>
<sequence length="252" mass="26857">MTIHNITFSPTGGTRRVGELLCKEFGGECVTTELCTKKENLKLPGIHTDDLTVISMPVYAGRVPAMAVERLKGIEANGARCVIIAVYGNRAYEDALVEMQDVATGMGFRVVAAIAAIAEHSICRMYGSGRPDAEDANELASFAADILRKIKGDGEYAPLSLPGNRPYKQGCKGPYPTANDNCTGCGTCASECPAGAISPDNLKGNDNGLCIGCMRCVAVCPVQARGIGERLNMLVAHLEPLCRDRKKNELFA</sequence>
<dbReference type="InterPro" id="IPR017896">
    <property type="entry name" value="4Fe4S_Fe-S-bd"/>
</dbReference>
<evidence type="ECO:0000259" key="5">
    <source>
        <dbReference type="PROSITE" id="PS51379"/>
    </source>
</evidence>
<feature type="domain" description="4Fe-4S ferredoxin-type" evidence="5">
    <location>
        <begin position="206"/>
        <end position="230"/>
    </location>
</feature>
<reference evidence="6 7" key="1">
    <citation type="submission" date="2015-01" db="EMBL/GenBank/DDBJ databases">
        <title>Comparative genomics of non-oral Prevotella species.</title>
        <authorList>
            <person name="Accetto T."/>
            <person name="Nograsek B."/>
            <person name="Avgustin G."/>
        </authorList>
    </citation>
    <scope>NUCLEOTIDE SEQUENCE [LARGE SCALE GENOMIC DNA]</scope>
    <source>
        <strain evidence="6 7">P5-119</strain>
    </source>
</reference>
<keyword evidence="7" id="KW-1185">Reference proteome</keyword>
<keyword evidence="3" id="KW-0408">Iron</keyword>
<dbReference type="PANTHER" id="PTHR24960">
    <property type="entry name" value="PHOTOSYSTEM I IRON-SULFUR CENTER-RELATED"/>
    <property type="match status" value="1"/>
</dbReference>
<name>A0A0D0I7Q0_9BACT</name>
<dbReference type="EMBL" id="JXQK01000023">
    <property type="protein sequence ID" value="KIP64321.1"/>
    <property type="molecule type" value="Genomic_DNA"/>
</dbReference>
<dbReference type="PANTHER" id="PTHR24960:SF80">
    <property type="entry name" value="FERREDOXIN"/>
    <property type="match status" value="1"/>
</dbReference>
<dbReference type="InterPro" id="IPR050157">
    <property type="entry name" value="PSI_iron-sulfur_center"/>
</dbReference>
<keyword evidence="1" id="KW-0004">4Fe-4S</keyword>
<evidence type="ECO:0000256" key="3">
    <source>
        <dbReference type="ARBA" id="ARBA00023004"/>
    </source>
</evidence>
<proteinExistence type="predicted"/>
<dbReference type="GO" id="GO:0046872">
    <property type="term" value="F:metal ion binding"/>
    <property type="evidence" value="ECO:0007669"/>
    <property type="project" value="UniProtKB-KW"/>
</dbReference>
<evidence type="ECO:0000313" key="7">
    <source>
        <dbReference type="Proteomes" id="UP000032046"/>
    </source>
</evidence>
<keyword evidence="4" id="KW-0411">Iron-sulfur</keyword>
<dbReference type="GO" id="GO:0051539">
    <property type="term" value="F:4 iron, 4 sulfur cluster binding"/>
    <property type="evidence" value="ECO:0007669"/>
    <property type="project" value="UniProtKB-KW"/>
</dbReference>
<comment type="caution">
    <text evidence="6">The sequence shown here is derived from an EMBL/GenBank/DDBJ whole genome shotgun (WGS) entry which is preliminary data.</text>
</comment>